<reference evidence="3 4" key="1">
    <citation type="submission" date="2018-08" db="EMBL/GenBank/DDBJ databases">
        <title>Lysobacter sp. zong2l5, whole genome shotgun sequence.</title>
        <authorList>
            <person name="Zhang X."/>
            <person name="Feng G."/>
            <person name="Zhu H."/>
        </authorList>
    </citation>
    <scope>NUCLEOTIDE SEQUENCE [LARGE SCALE GENOMIC DNA]</scope>
    <source>
        <strain evidence="4">zong2l5</strain>
    </source>
</reference>
<keyword evidence="4" id="KW-1185">Reference proteome</keyword>
<protein>
    <submittedName>
        <fullName evidence="3">DUF2059 domain-containing protein</fullName>
    </submittedName>
</protein>
<dbReference type="RefSeq" id="WP_115861123.1">
    <property type="nucleotide sequence ID" value="NZ_QTSU01000003.1"/>
</dbReference>
<accession>A0A371JYU7</accession>
<dbReference type="EMBL" id="QTSU01000003">
    <property type="protein sequence ID" value="RDZ26770.1"/>
    <property type="molecule type" value="Genomic_DNA"/>
</dbReference>
<evidence type="ECO:0000313" key="3">
    <source>
        <dbReference type="EMBL" id="RDZ26770.1"/>
    </source>
</evidence>
<feature type="domain" description="DUF2059" evidence="2">
    <location>
        <begin position="92"/>
        <end position="149"/>
    </location>
</feature>
<evidence type="ECO:0000259" key="2">
    <source>
        <dbReference type="Pfam" id="PF09832"/>
    </source>
</evidence>
<evidence type="ECO:0000256" key="1">
    <source>
        <dbReference type="SAM" id="SignalP"/>
    </source>
</evidence>
<evidence type="ECO:0000313" key="4">
    <source>
        <dbReference type="Proteomes" id="UP000264492"/>
    </source>
</evidence>
<feature type="signal peptide" evidence="1">
    <location>
        <begin position="1"/>
        <end position="20"/>
    </location>
</feature>
<name>A0A371JYU7_9GAMM</name>
<dbReference type="OrthoDB" id="490569at2"/>
<comment type="caution">
    <text evidence="3">The sequence shown here is derived from an EMBL/GenBank/DDBJ whole genome shotgun (WGS) entry which is preliminary data.</text>
</comment>
<dbReference type="InterPro" id="IPR018637">
    <property type="entry name" value="DUF2059"/>
</dbReference>
<feature type="chain" id="PRO_5016604435" evidence="1">
    <location>
        <begin position="21"/>
        <end position="174"/>
    </location>
</feature>
<dbReference type="AlphaFoldDB" id="A0A371JYU7"/>
<proteinExistence type="predicted"/>
<keyword evidence="1" id="KW-0732">Signal</keyword>
<gene>
    <name evidence="3" type="ORF">DX914_17530</name>
</gene>
<dbReference type="Proteomes" id="UP000264492">
    <property type="component" value="Unassembled WGS sequence"/>
</dbReference>
<dbReference type="Pfam" id="PF09832">
    <property type="entry name" value="DUF2059"/>
    <property type="match status" value="1"/>
</dbReference>
<organism evidence="3 4">
    <name type="scientific">Lysobacter silvisoli</name>
    <dbReference type="NCBI Taxonomy" id="2293254"/>
    <lineage>
        <taxon>Bacteria</taxon>
        <taxon>Pseudomonadati</taxon>
        <taxon>Pseudomonadota</taxon>
        <taxon>Gammaproteobacteria</taxon>
        <taxon>Lysobacterales</taxon>
        <taxon>Lysobacteraceae</taxon>
        <taxon>Lysobacter</taxon>
    </lineage>
</organism>
<sequence length="174" mass="19370">MKRYALAVLLMLASPLAALAAPPSDAQVDRLLEVMRARQTVEAMLPQIEASQQQMVAQMMAGRELSASERKGLESTIARSSAQLRKTLAWPKLEPIYRDIYRQTFSGEDMDALIAFYTSPAGQNLLDKMPSLMQNTMNAMQKLIVPMMQDLQRDIEAEAHEGRVKDKSAGAETK</sequence>